<name>A0ABN3FY30_9ACTN</name>
<keyword evidence="1" id="KW-0436">Ligase</keyword>
<dbReference type="PANTHER" id="PTHR43585:SF2">
    <property type="entry name" value="ATP-GRASP ENZYME FSQD"/>
    <property type="match status" value="1"/>
</dbReference>
<evidence type="ECO:0000256" key="3">
    <source>
        <dbReference type="ARBA" id="ARBA00022840"/>
    </source>
</evidence>
<dbReference type="Pfam" id="PF13535">
    <property type="entry name" value="ATP-grasp_4"/>
    <property type="match status" value="1"/>
</dbReference>
<evidence type="ECO:0000313" key="6">
    <source>
        <dbReference type="EMBL" id="GAA2340096.1"/>
    </source>
</evidence>
<keyword evidence="7" id="KW-1185">Reference proteome</keyword>
<keyword evidence="2 4" id="KW-0547">Nucleotide-binding</keyword>
<dbReference type="Proteomes" id="UP001501444">
    <property type="component" value="Unassembled WGS sequence"/>
</dbReference>
<evidence type="ECO:0000313" key="7">
    <source>
        <dbReference type="Proteomes" id="UP001501444"/>
    </source>
</evidence>
<evidence type="ECO:0000256" key="4">
    <source>
        <dbReference type="PROSITE-ProRule" id="PRU00409"/>
    </source>
</evidence>
<dbReference type="PANTHER" id="PTHR43585">
    <property type="entry name" value="FUMIPYRROLE BIOSYNTHESIS PROTEIN C"/>
    <property type="match status" value="1"/>
</dbReference>
<feature type="domain" description="ATP-grasp" evidence="5">
    <location>
        <begin position="116"/>
        <end position="313"/>
    </location>
</feature>
<dbReference type="Gene3D" id="3.30.470.20">
    <property type="entry name" value="ATP-grasp fold, B domain"/>
    <property type="match status" value="1"/>
</dbReference>
<proteinExistence type="predicted"/>
<evidence type="ECO:0000259" key="5">
    <source>
        <dbReference type="PROSITE" id="PS50975"/>
    </source>
</evidence>
<dbReference type="SUPFAM" id="SSF56059">
    <property type="entry name" value="Glutathione synthetase ATP-binding domain-like"/>
    <property type="match status" value="1"/>
</dbReference>
<dbReference type="EMBL" id="BAAARV010000019">
    <property type="protein sequence ID" value="GAA2340096.1"/>
    <property type="molecule type" value="Genomic_DNA"/>
</dbReference>
<comment type="caution">
    <text evidence="6">The sequence shown here is derived from an EMBL/GenBank/DDBJ whole genome shotgun (WGS) entry which is preliminary data.</text>
</comment>
<accession>A0ABN3FY30</accession>
<reference evidence="6 7" key="1">
    <citation type="journal article" date="2019" name="Int. J. Syst. Evol. Microbiol.">
        <title>The Global Catalogue of Microorganisms (GCM) 10K type strain sequencing project: providing services to taxonomists for standard genome sequencing and annotation.</title>
        <authorList>
            <consortium name="The Broad Institute Genomics Platform"/>
            <consortium name="The Broad Institute Genome Sequencing Center for Infectious Disease"/>
            <person name="Wu L."/>
            <person name="Ma J."/>
        </authorList>
    </citation>
    <scope>NUCLEOTIDE SEQUENCE [LARGE SCALE GENOMIC DNA]</scope>
    <source>
        <strain evidence="6 7">JCM 3272</strain>
    </source>
</reference>
<dbReference type="PROSITE" id="PS50975">
    <property type="entry name" value="ATP_GRASP"/>
    <property type="match status" value="1"/>
</dbReference>
<keyword evidence="3 4" id="KW-0067">ATP-binding</keyword>
<dbReference type="Gene3D" id="3.40.50.20">
    <property type="match status" value="1"/>
</dbReference>
<dbReference type="InterPro" id="IPR011761">
    <property type="entry name" value="ATP-grasp"/>
</dbReference>
<protein>
    <recommendedName>
        <fullName evidence="5">ATP-grasp domain-containing protein</fullName>
    </recommendedName>
</protein>
<evidence type="ECO:0000256" key="2">
    <source>
        <dbReference type="ARBA" id="ARBA00022741"/>
    </source>
</evidence>
<organism evidence="6 7">
    <name type="scientific">Dactylosporangium salmoneum</name>
    <dbReference type="NCBI Taxonomy" id="53361"/>
    <lineage>
        <taxon>Bacteria</taxon>
        <taxon>Bacillati</taxon>
        <taxon>Actinomycetota</taxon>
        <taxon>Actinomycetes</taxon>
        <taxon>Micromonosporales</taxon>
        <taxon>Micromonosporaceae</taxon>
        <taxon>Dactylosporangium</taxon>
    </lineage>
</organism>
<evidence type="ECO:0000256" key="1">
    <source>
        <dbReference type="ARBA" id="ARBA00022598"/>
    </source>
</evidence>
<dbReference type="RefSeq" id="WP_344612274.1">
    <property type="nucleotide sequence ID" value="NZ_BAAARV010000019.1"/>
</dbReference>
<dbReference type="InterPro" id="IPR052032">
    <property type="entry name" value="ATP-dep_AA_Ligase"/>
</dbReference>
<gene>
    <name evidence="6" type="ORF">GCM10010170_022750</name>
</gene>
<sequence>MESGRLAVVYDHGSASPSDILLAAEGLATPLLVCDPSVPHVRDLLPLLSDLVETVTVPAGADRAALAAALRDHRIDGVVTFSDAALRLTAAVAEAVGRPFHSPATAVRLTDKLAQREALRAAGLAVPRFAAVVPGAEAPDVGLPAVLKPRRSNGSRHTYAIGDREDLAAALAAVAGLHERYGGFTLEERIIGDPEIAGPAWGDYVSVESLVLDGTVHHLGAIGRMPVTPPFRETGIFFPSTLSAERLASVEAEAEAAVHALGITVGLCHTEIKLTARGPVVIEVNGRLGGETAKIIHASTGADLVRMALAAALGDTATALAEADRMRHGPGTVSYQISAFAAGSGTLDGLDGLDQVRAVEGVWRVVPCKAHGETVDVDMGTFSELASVYGVTTDHTRLRHAMRIVERVVVPRWRG</sequence>